<dbReference type="InterPro" id="IPR011009">
    <property type="entry name" value="Kinase-like_dom_sf"/>
</dbReference>
<keyword evidence="8" id="KW-1185">Reference proteome</keyword>
<dbReference type="VEuPathDB" id="FungiDB:SDRG_16329"/>
<dbReference type="InterPro" id="IPR000403">
    <property type="entry name" value="PI3/4_kinase_cat_dom"/>
</dbReference>
<dbReference type="PANTHER" id="PTHR11139:SF68">
    <property type="entry name" value="DNA-DEPENDENT PROTEIN KINASE CATALYTIC SUBUNIT"/>
    <property type="match status" value="1"/>
</dbReference>
<evidence type="ECO:0000256" key="2">
    <source>
        <dbReference type="ARBA" id="ARBA00022527"/>
    </source>
</evidence>
<evidence type="ECO:0000256" key="4">
    <source>
        <dbReference type="ARBA" id="ARBA00023242"/>
    </source>
</evidence>
<dbReference type="Pfam" id="PF02260">
    <property type="entry name" value="FATC"/>
    <property type="match status" value="1"/>
</dbReference>
<evidence type="ECO:0000313" key="7">
    <source>
        <dbReference type="EMBL" id="EQC25813.1"/>
    </source>
</evidence>
<evidence type="ECO:0000259" key="6">
    <source>
        <dbReference type="PROSITE" id="PS51190"/>
    </source>
</evidence>
<keyword evidence="2" id="KW-0418">Kinase</keyword>
<dbReference type="GO" id="GO:0005634">
    <property type="term" value="C:nucleus"/>
    <property type="evidence" value="ECO:0007669"/>
    <property type="project" value="UniProtKB-SubCell"/>
</dbReference>
<dbReference type="InterPro" id="IPR050517">
    <property type="entry name" value="DDR_Repair_Kinase"/>
</dbReference>
<evidence type="ECO:0000259" key="5">
    <source>
        <dbReference type="PROSITE" id="PS50290"/>
    </source>
</evidence>
<comment type="subcellular location">
    <subcellularLocation>
        <location evidence="1">Nucleus</location>
    </subcellularLocation>
</comment>
<dbReference type="PANTHER" id="PTHR11139">
    <property type="entry name" value="ATAXIA TELANGIECTASIA MUTATED ATM -RELATED"/>
    <property type="match status" value="1"/>
</dbReference>
<dbReference type="InterPro" id="IPR046803">
    <property type="entry name" value="DNAPKcs_CC1-2"/>
</dbReference>
<dbReference type="Gene3D" id="1.10.1070.11">
    <property type="entry name" value="Phosphatidylinositol 3-/4-kinase, catalytic domain"/>
    <property type="match status" value="1"/>
</dbReference>
<gene>
    <name evidence="7" type="ORF">SDRG_16329</name>
</gene>
<dbReference type="InParanoid" id="T0R1D6"/>
<dbReference type="EMBL" id="JH767254">
    <property type="protein sequence ID" value="EQC25813.1"/>
    <property type="molecule type" value="Genomic_DNA"/>
</dbReference>
<organism evidence="7 8">
    <name type="scientific">Saprolegnia diclina (strain VS20)</name>
    <dbReference type="NCBI Taxonomy" id="1156394"/>
    <lineage>
        <taxon>Eukaryota</taxon>
        <taxon>Sar</taxon>
        <taxon>Stramenopiles</taxon>
        <taxon>Oomycota</taxon>
        <taxon>Saprolegniomycetes</taxon>
        <taxon>Saprolegniales</taxon>
        <taxon>Saprolegniaceae</taxon>
        <taxon>Saprolegnia</taxon>
    </lineage>
</organism>
<feature type="domain" description="PI3K/PI4K catalytic" evidence="5">
    <location>
        <begin position="3281"/>
        <end position="3618"/>
    </location>
</feature>
<dbReference type="SMART" id="SM01343">
    <property type="entry name" value="FATC"/>
    <property type="match status" value="1"/>
</dbReference>
<reference evidence="7 8" key="1">
    <citation type="submission" date="2012-04" db="EMBL/GenBank/DDBJ databases">
        <title>The Genome Sequence of Saprolegnia declina VS20.</title>
        <authorList>
            <consortium name="The Broad Institute Genome Sequencing Platform"/>
            <person name="Russ C."/>
            <person name="Nusbaum C."/>
            <person name="Tyler B."/>
            <person name="van West P."/>
            <person name="Dieguez-Uribeondo J."/>
            <person name="de Bruijn I."/>
            <person name="Tripathy S."/>
            <person name="Jiang R."/>
            <person name="Young S.K."/>
            <person name="Zeng Q."/>
            <person name="Gargeya S."/>
            <person name="Fitzgerald M."/>
            <person name="Haas B."/>
            <person name="Abouelleil A."/>
            <person name="Alvarado L."/>
            <person name="Arachchi H.M."/>
            <person name="Berlin A."/>
            <person name="Chapman S.B."/>
            <person name="Goldberg J."/>
            <person name="Griggs A."/>
            <person name="Gujja S."/>
            <person name="Hansen M."/>
            <person name="Howarth C."/>
            <person name="Imamovic A."/>
            <person name="Larimer J."/>
            <person name="McCowen C."/>
            <person name="Montmayeur A."/>
            <person name="Murphy C."/>
            <person name="Neiman D."/>
            <person name="Pearson M."/>
            <person name="Priest M."/>
            <person name="Roberts A."/>
            <person name="Saif S."/>
            <person name="Shea T."/>
            <person name="Sisk P."/>
            <person name="Sykes S."/>
            <person name="Wortman J."/>
            <person name="Nusbaum C."/>
            <person name="Birren B."/>
        </authorList>
    </citation>
    <scope>NUCLEOTIDE SEQUENCE [LARGE SCALE GENOMIC DNA]</scope>
    <source>
        <strain evidence="7 8">VS20</strain>
    </source>
</reference>
<dbReference type="PROSITE" id="PS50290">
    <property type="entry name" value="PI3_4_KINASE_3"/>
    <property type="match status" value="1"/>
</dbReference>
<accession>T0R1D6</accession>
<dbReference type="GO" id="GO:0004677">
    <property type="term" value="F:DNA-dependent protein kinase activity"/>
    <property type="evidence" value="ECO:0007669"/>
    <property type="project" value="InterPro"/>
</dbReference>
<dbReference type="SUPFAM" id="SSF48371">
    <property type="entry name" value="ARM repeat"/>
    <property type="match status" value="2"/>
</dbReference>
<dbReference type="InterPro" id="IPR003152">
    <property type="entry name" value="FATC_dom"/>
</dbReference>
<dbReference type="SMART" id="SM01344">
    <property type="entry name" value="NUC194"/>
    <property type="match status" value="1"/>
</dbReference>
<evidence type="ECO:0000256" key="1">
    <source>
        <dbReference type="ARBA" id="ARBA00004123"/>
    </source>
</evidence>
<dbReference type="InterPro" id="IPR036940">
    <property type="entry name" value="PI3/4_kinase_cat_sf"/>
</dbReference>
<name>T0R1D6_SAPDV</name>
<dbReference type="Pfam" id="PF19704">
    <property type="entry name" value="DNAPKcs_CC5"/>
    <property type="match status" value="2"/>
</dbReference>
<dbReference type="PROSITE" id="PS51190">
    <property type="entry name" value="FATC"/>
    <property type="match status" value="1"/>
</dbReference>
<dbReference type="CDD" id="cd05172">
    <property type="entry name" value="PIKKc_DNA-PK"/>
    <property type="match status" value="1"/>
</dbReference>
<dbReference type="InterPro" id="IPR046804">
    <property type="entry name" value="DNA-PKcs_N"/>
</dbReference>
<dbReference type="SMART" id="SM00146">
    <property type="entry name" value="PI3Kc"/>
    <property type="match status" value="1"/>
</dbReference>
<dbReference type="Pfam" id="PF20502">
    <property type="entry name" value="DNAPKcs_CC1-2"/>
    <property type="match status" value="1"/>
</dbReference>
<dbReference type="Pfam" id="PF00454">
    <property type="entry name" value="PI3_PI4_kinase"/>
    <property type="match status" value="1"/>
</dbReference>
<dbReference type="Proteomes" id="UP000030762">
    <property type="component" value="Unassembled WGS sequence"/>
</dbReference>
<dbReference type="eggNOG" id="KOG0891">
    <property type="taxonomic scope" value="Eukaryota"/>
</dbReference>
<dbReference type="GO" id="GO:0000723">
    <property type="term" value="P:telomere maintenance"/>
    <property type="evidence" value="ECO:0007669"/>
    <property type="project" value="TreeGrafter"/>
</dbReference>
<dbReference type="OrthoDB" id="381190at2759"/>
<evidence type="ECO:0000313" key="8">
    <source>
        <dbReference type="Proteomes" id="UP000030762"/>
    </source>
</evidence>
<dbReference type="InterPro" id="IPR037706">
    <property type="entry name" value="DNA-PK_dom"/>
</dbReference>
<dbReference type="SUPFAM" id="SSF56112">
    <property type="entry name" value="Protein kinase-like (PK-like)"/>
    <property type="match status" value="1"/>
</dbReference>
<evidence type="ECO:0000256" key="3">
    <source>
        <dbReference type="ARBA" id="ARBA00022763"/>
    </source>
</evidence>
<keyword evidence="2" id="KW-0723">Serine/threonine-protein kinase</keyword>
<protein>
    <submittedName>
        <fullName evidence="7">Uncharacterized protein</fullName>
    </submittedName>
</protein>
<dbReference type="RefSeq" id="XP_008620756.1">
    <property type="nucleotide sequence ID" value="XM_008622534.1"/>
</dbReference>
<sequence>MSSEAALLKDVTRALAQLRDVAGAEHMDKDAIEGSVSVLFRRTSACVAASRSAAELCCSALFQQASTSDDADDDTSLLALLNDTKQSTQAFYYVLDYLATFLKKFHLDVRAAIGPYLAPLVTTCRVLLTCTLPSKTRCAASDLAKYIIKHYPGSVRPAECQLHALTSLLLAELSATKCTQSAKGAFLELLGALLAQFASDMQTYVPTLRHWIEAALEKQFTSSSPEMTLLSGSFVCLNQILRIDPVMTVHQRDQLFTYIQRTLATTMAGSLTRLTFVKSCLTLLRFHASSFEANLAADPFELYTALRYCCAHSNKTIRKPGYDALPNVLETVARALGDTTTTPEPLRKRHFQRFLKDFLSGLNDATSLDAPCLALTGLTAFAPILHLFVDESAQRKIHNRLLKYGEDVLALRDSVGSKWLLLCQYTLCFGRFATETGTPDVTVASFATDLGCRVLDLYPHAAVYTKFRAELALLSLFAGFPQSVSAVVRHGMLLVVSNQVVVTETTLLYHPETGAPDTRLLFVYENLWKNVAKKNNHVLDAAMLELLSLLQHLDVRYETSATEDDPNSETSYQPIVPRDHTILLNLTEFAERWLAGPRAVAFASWVPLYLQWIVEVAGVSPLVSAVYRLGRLCGLAITALGSNTESLVGVRDVYSRFIADLVVALEHYQDELLLSACLCVLATPIAWADTAQIVLALQKALVLGLQHAPASAIAMEVLETWQASRRLEDAYPVLLPLLGPYLEANGLPLQRRLLRWLGSLGGHARFVLPTTSSAATPLLSPLELTLGVSARQLRVSLSKLLSPLIDLALHAMDRPTKAAAAEALHAIALLLCGKTATLPHAKSQSSEKTIFFCHWQLLLPVVVLLATDADSVIRALFHTLLFQLVRWFSGVAELYPFEVQSFLDALFRALTDVDGGSRDVAAHAIASFLKYAAKQPATSLVSASALFDQLFALCDHPGVTHRLGAALAVEHLYRDFREDELLVQTFALPWTKHLLLALKRQDNGLDGMHVTTTRLLRAIDHLEKIVVRCSTMLTAPRHGDAECASLSQFVTWLFTQSASPQAAFRNCCQRLFMVLARADGRGGSCRAWLQQYLETHAMHSVVDAVVAPTELIAASDSDGWCDTLAASTEAVAWLAAPTLNNQSLLPDAAWAAPTKKRHAEGESSVEQPTRLWAAVKRFVDDSGVTGSPAARSRAWRGLCRLLLVILEHKAVVPTLAAQWDCTNLSARVMQMLVLSRLDPAAVQMEPLSRDAETVWTALCAAFLRDLASSIAFRSVLNRLLHQNETYARSRVVSMAPSLANGVCALYQQLHALRYWSGLDDEASAIATELGDTALTYFLQSQQERSPITDHVALHVLETAVVFGWDLPGHLLCETTQPVSALSLPRLQHLVVGHAPLWLSLTQRTLVHVQRYLLFVPLLEMLLAARPPTKAECAALAPTVGPLAAACFAASDATLLGVLATLLARLNGKVQDANVDLAARVHASLTSHATPAPFKLAVLHLVPALARHDSATATTMADALHHLVVHDLPLVSSDVTKGTLAYDTYSALFAAVLSAFRQSHRLALLSPLYPSLKEGKSHALYADLHDALADFVASIPLDDVSAVSMDTLQMLFDVTVDESVRWQVFLSVARPLLRRLPAPEAFFARTFQGASVVATLMRSLDRPETLLQRLALGLLECLYDVVPPERIRSSVNAAFLPPSTSGKGNELTMRLCKTASTKIGLPEVAIAAYRCLLMTVRKTQTQEKFYTQLLFPDTMWSTILAGASFELMTETSWTTKRQTPKPTTLQLGGVTLSSQFLEGSSLSQTPEVPHVTTDVPMDADLDLELDVVNAHPCMKPLVQTLVTIETLFQGTWSSSVAPPWMEKLRTQLQFSDALPVRTFVLKLVLNRPRLFAPYAASWLSPMTNAVIALPQTDQFHYLLRDVCHLLLTPVADDMALGLWTSAARAHASDMSPFVNHLVRVSVHASAWILRDNLYLVETALRTWTCYTIDIHSILAYLTDEGVGETKAMAAKHTTGLHLTAMLVSIGFLEAAPNVHYQAVVRSGQLSLEAALLTRISGAHKATPALAADVAGRLLHALPSIDMEEKLQHLLVQFFQNDDKPNRCLTVLKQLSAHVPSLVLDQAWMHRLQSMLPRVWSIDALACDTLDILLHALQSSKLQATDVFLLLRPSLPKVLRHRSPLVTQRALAFLIGLWPDLPDESRSVVVHSADASVLLMHFDDDLTRRQWLEFLMSSGYSHVQSVQSILLRGLTDANESIRSACVGFWAAQLPSGPDRLLALASATYQSGDNWVRYVPTLWLYDVENGSTKLFDAPLSASCVFEPMSIDTAWAARTQGSLTPLFSQDALTLQSQPVLEQQARMVKATQDRAWSQTQSQQYVPSTAYAVAHSSKAVTKRFSAAARASSDSALSSSVKDKLFFTLHASRTKQFASAQKRAEAHQGAHVPLYRSYRAGELPDIEIARNDVLGPLLAVAQLHAKTATLLLCALLTAFLEHVPGPYVTDLATHLTRLLAASPDKAVLVASVQECLLTLVTAGGIDPTIVGAASVASLNVVTGQLLLEELVLQSPTPSAWTELQHVLQVVENEPLRMAVASALNAQLPEATKALEAQLKGDVLGAIKLYGAAEAKLQANVASCSPKERQRWATERISCIAQLNKWDALASELAVDDVWSLPEPFRGQQVRHLVMAYGATDQVETLLTHMTPDRLSDVARTCPELFGFVQLQGPRPQDAIATVEHFFAECVAQWTSLPACYRLRQLQRLPLVVHLESLLRVHAATDVAPCMQQWVSVTPLQDDALSVWSAHYWSRTLGYERLTALGGEWGGLPDLNHTIATLRVQDMLMYAHAAVSSNVLALASRLLSDYRQTCTSAQLPKLSVYMVQVYVAQVSKLATRTLQSSLVLPPNARAKGLSQVAQYYVSMLRLFENDEVAALLPTMPQDVQRDVRGLHVHALASASSFHQQHGDAALGRQCALDALERFDADQLPGALSSMHGPFLSFLDKWVEHAPTDGRLSRSFVTSVLHGMTMADEMSAKYLPRVLDLVQARDELLPLVAERMAHVPMWTCLHWSAQIIALLQPNATPFDDFIRSLLEKLATEYPRALYYDFCLTSESMVLGPRFDTLRALLQNAAMDQFVAALNGLHHPEIRFKEGIRQLLDAIETRPAAEVAALAKALAANVLDGNGDVLGHSNIGAYNRSWAKTHRKSVENFLAKPTKASLTQARAWITSVFQVVPGKYGIDRQWKAKVADFSEWLSRLDPTKTRIELPGQYTSRWAKPEPTAHATILSCAPQLLVLASKQLPKRITFHASNGASYQFLVKGGEDLRLDQRIEQLFEVMSTILQSHPSCQRRHDLAIRTYKVVPMTTRIGLVEWLSNTTTLKSVLEDEMQLASTAKRSASFHLLSSPSGEKYEAFWTKQQKSKLSYGQKIGAASQDDVVPAFEAAQALLPPSLFRRRLLRMASSPDAFFTLRSTFQSTLAAFNGASYILGIGDRHLDNFLLDTTTGSVIGIDFGISFGAGASLLPVPELVPFRFTRQMEGVSAPYDGRHLLQMDLAVVLEALRDNQSHIDSVMNVFLHEPLLEWQAMPKKTKTQKKERKAAPREESLEVNVAATKMRLARDKLLGKPPRAIVANEVRLNVHVAPVLAAFEKLLACENDDALLSPLDQAQALIELATDPNILGRTFHGWSPWA</sequence>
<dbReference type="Gene3D" id="3.30.1010.10">
    <property type="entry name" value="Phosphatidylinositol 3-kinase Catalytic Subunit, Chain A, domain 4"/>
    <property type="match status" value="1"/>
</dbReference>
<feature type="domain" description="FATC" evidence="6">
    <location>
        <begin position="3651"/>
        <end position="3683"/>
    </location>
</feature>
<dbReference type="GO" id="GO:0006303">
    <property type="term" value="P:double-strand break repair via nonhomologous end joining"/>
    <property type="evidence" value="ECO:0007669"/>
    <property type="project" value="InterPro"/>
</dbReference>
<dbReference type="InterPro" id="IPR016024">
    <property type="entry name" value="ARM-type_fold"/>
</dbReference>
<dbReference type="STRING" id="1156394.T0R1D6"/>
<keyword evidence="3" id="KW-0227">DNA damage</keyword>
<dbReference type="InterPro" id="IPR012582">
    <property type="entry name" value="DNAPKcs_CC3"/>
</dbReference>
<dbReference type="OMA" id="PSPMCRE"/>
<proteinExistence type="predicted"/>
<dbReference type="Pfam" id="PF20500">
    <property type="entry name" value="DNA-PKcs_N"/>
    <property type="match status" value="2"/>
</dbReference>
<keyword evidence="2" id="KW-0808">Transferase</keyword>
<dbReference type="Pfam" id="PF08163">
    <property type="entry name" value="DNAPKcs_CC3"/>
    <property type="match status" value="1"/>
</dbReference>
<dbReference type="InterPro" id="IPR045581">
    <property type="entry name" value="DNAPKcs_CC5"/>
</dbReference>
<keyword evidence="4" id="KW-0539">Nucleus</keyword>
<dbReference type="GeneID" id="19957056"/>